<dbReference type="InterPro" id="IPR043502">
    <property type="entry name" value="DNA/RNA_pol_sf"/>
</dbReference>
<dbReference type="Proteomes" id="UP000288805">
    <property type="component" value="Unassembled WGS sequence"/>
</dbReference>
<organism evidence="2 3">
    <name type="scientific">Vitis vinifera</name>
    <name type="common">Grape</name>
    <dbReference type="NCBI Taxonomy" id="29760"/>
    <lineage>
        <taxon>Eukaryota</taxon>
        <taxon>Viridiplantae</taxon>
        <taxon>Streptophyta</taxon>
        <taxon>Embryophyta</taxon>
        <taxon>Tracheophyta</taxon>
        <taxon>Spermatophyta</taxon>
        <taxon>Magnoliopsida</taxon>
        <taxon>eudicotyledons</taxon>
        <taxon>Gunneridae</taxon>
        <taxon>Pentapetalae</taxon>
        <taxon>rosids</taxon>
        <taxon>Vitales</taxon>
        <taxon>Vitaceae</taxon>
        <taxon>Viteae</taxon>
        <taxon>Vitis</taxon>
    </lineage>
</organism>
<protein>
    <submittedName>
        <fullName evidence="2">Uncharacterized protein</fullName>
    </submittedName>
</protein>
<proteinExistence type="predicted"/>
<accession>A0A438C3N4</accession>
<evidence type="ECO:0000313" key="2">
    <source>
        <dbReference type="EMBL" id="RVW17818.1"/>
    </source>
</evidence>
<comment type="caution">
    <text evidence="2">The sequence shown here is derived from an EMBL/GenBank/DDBJ whole genome shotgun (WGS) entry which is preliminary data.</text>
</comment>
<feature type="compositionally biased region" description="Basic residues" evidence="1">
    <location>
        <begin position="1"/>
        <end position="10"/>
    </location>
</feature>
<name>A0A438C3N4_VITVI</name>
<sequence>MQWPNQRRRPPNLCSKPPGWQDASFAMTHTKPGTAPKREKLSTLVITDDKGDSDSETPPRVNLLQLLNVIHGETPVQKSQMHVHAVVNGVQVKAIALRANNGDKGQLEMLSAIQLKKGLKRGQETYVAALIKIKEGQSMEFLDSMVKILKEFKDVMPTELSKGLPPRRPIDHKIELLPGTKPPAQAPYRMSPIELLELWK</sequence>
<feature type="region of interest" description="Disordered" evidence="1">
    <location>
        <begin position="1"/>
        <end position="40"/>
    </location>
</feature>
<reference evidence="2 3" key="1">
    <citation type="journal article" date="2018" name="PLoS Genet.">
        <title>Population sequencing reveals clonal diversity and ancestral inbreeding in the grapevine cultivar Chardonnay.</title>
        <authorList>
            <person name="Roach M.J."/>
            <person name="Johnson D.L."/>
            <person name="Bohlmann J."/>
            <person name="van Vuuren H.J."/>
            <person name="Jones S.J."/>
            <person name="Pretorius I.S."/>
            <person name="Schmidt S.A."/>
            <person name="Borneman A.R."/>
        </authorList>
    </citation>
    <scope>NUCLEOTIDE SEQUENCE [LARGE SCALE GENOMIC DNA]</scope>
    <source>
        <strain evidence="3">cv. Chardonnay</strain>
        <tissue evidence="2">Leaf</tissue>
    </source>
</reference>
<dbReference type="SUPFAM" id="SSF56672">
    <property type="entry name" value="DNA/RNA polymerases"/>
    <property type="match status" value="1"/>
</dbReference>
<gene>
    <name evidence="2" type="ORF">CK203_078608</name>
</gene>
<dbReference type="AlphaFoldDB" id="A0A438C3N4"/>
<dbReference type="EMBL" id="QGNW01002573">
    <property type="protein sequence ID" value="RVW17818.1"/>
    <property type="molecule type" value="Genomic_DNA"/>
</dbReference>
<evidence type="ECO:0000256" key="1">
    <source>
        <dbReference type="SAM" id="MobiDB-lite"/>
    </source>
</evidence>
<evidence type="ECO:0000313" key="3">
    <source>
        <dbReference type="Proteomes" id="UP000288805"/>
    </source>
</evidence>